<accession>A0ABT0WZI1</accession>
<evidence type="ECO:0000313" key="2">
    <source>
        <dbReference type="Proteomes" id="UP001202243"/>
    </source>
</evidence>
<reference evidence="1 2" key="1">
    <citation type="submission" date="2022-06" db="EMBL/GenBank/DDBJ databases">
        <title>Janthinobacterium kumbetensis sp. nov., isolated from spring water in Turkey.</title>
        <authorList>
            <person name="Inan Bektas K."/>
            <person name="Belduz A.A."/>
            <person name="Canakci S."/>
            <person name="Nalcaoglu A."/>
            <person name="Ceylan E."/>
            <person name="Kati H."/>
        </authorList>
    </citation>
    <scope>NUCLEOTIDE SEQUENCE [LARGE SCALE GENOMIC DNA]</scope>
    <source>
        <strain evidence="1 2">GK</strain>
    </source>
</reference>
<comment type="caution">
    <text evidence="1">The sequence shown here is derived from an EMBL/GenBank/DDBJ whole genome shotgun (WGS) entry which is preliminary data.</text>
</comment>
<dbReference type="Proteomes" id="UP001202243">
    <property type="component" value="Unassembled WGS sequence"/>
</dbReference>
<organism evidence="1 2">
    <name type="scientific">Janthinobacterium kumbetense</name>
    <dbReference type="NCBI Taxonomy" id="2950280"/>
    <lineage>
        <taxon>Bacteria</taxon>
        <taxon>Pseudomonadati</taxon>
        <taxon>Pseudomonadota</taxon>
        <taxon>Betaproteobacteria</taxon>
        <taxon>Burkholderiales</taxon>
        <taxon>Oxalobacteraceae</taxon>
        <taxon>Janthinobacterium</taxon>
    </lineage>
</organism>
<keyword evidence="2" id="KW-1185">Reference proteome</keyword>
<gene>
    <name evidence="1" type="ORF">NCG91_27740</name>
</gene>
<proteinExistence type="predicted"/>
<dbReference type="EMBL" id="JAMQGR010000026">
    <property type="protein sequence ID" value="MCM2569426.1"/>
    <property type="molecule type" value="Genomic_DNA"/>
</dbReference>
<evidence type="ECO:0000313" key="1">
    <source>
        <dbReference type="EMBL" id="MCM2569426.1"/>
    </source>
</evidence>
<name>A0ABT0WZI1_9BURK</name>
<protein>
    <submittedName>
        <fullName evidence="1">Uncharacterized protein</fullName>
    </submittedName>
</protein>
<sequence length="218" mass="24386">MATKLGVNTLESVTLRLDLEKYREFEIAMGLANLGSAEAIRQTIESTMNKFNQIDLTGLVIKDEFTPKMVSVKGDAFPELVGHLSLTVTAPNGLGQDRLNELVFVLPEFFTDKSEPYRVDNAYYQRIAVENKFITSKKARPRNVLSFRLVKGKWSGSLFNYSDTSTEDILFAVTDAMKKHIIATIKCELIDLLPLSRHLTPSEVEHLNAIHLGPVASN</sequence>
<dbReference type="RefSeq" id="WP_251352070.1">
    <property type="nucleotide sequence ID" value="NZ_JAMQGR010000026.1"/>
</dbReference>